<keyword evidence="2" id="KW-0472">Membrane</keyword>
<dbReference type="RefSeq" id="WP_274264979.1">
    <property type="nucleotide sequence ID" value="NZ_JAQZCI010000005.1"/>
</dbReference>
<comment type="caution">
    <text evidence="3">The sequence shown here is derived from an EMBL/GenBank/DDBJ whole genome shotgun (WGS) entry which is preliminary data.</text>
</comment>
<accession>A0ABT5SLB8</accession>
<evidence type="ECO:0000313" key="4">
    <source>
        <dbReference type="Proteomes" id="UP001218170"/>
    </source>
</evidence>
<keyword evidence="2" id="KW-1133">Transmembrane helix</keyword>
<dbReference type="Proteomes" id="UP001218170">
    <property type="component" value="Unassembled WGS sequence"/>
</dbReference>
<keyword evidence="4" id="KW-1185">Reference proteome</keyword>
<dbReference type="EMBL" id="JAQZCI010000005">
    <property type="protein sequence ID" value="MDD7963456.1"/>
    <property type="molecule type" value="Genomic_DNA"/>
</dbReference>
<evidence type="ECO:0000256" key="1">
    <source>
        <dbReference type="SAM" id="MobiDB-lite"/>
    </source>
</evidence>
<sequence>MTASRVPAPARVEPPIPIASDGLSPRGRVIAALLAAALLLAATAGAAAAGVLPTLGARATVAAGDGGAAPTAEPRGAEPIASGGQGTPVIEARWDGPAIHLDWRGVPYARAETSFIGDRVAVPGDRTVRTLDVVNAGPAAGVMTVTMDFDEHIPAGANNPRLGDDITVFWEVAGVTGRQNFSTLAADRRVEIAELALDRAESAQITVGFEMPRETEGSRSLDAASTLLRFDVGVEMRGEAAAGPRPPGLAVSGGQLALAAVAAAVALTLVGLLLLAARRRNSRCGDCDRSIRSDEPTITVRAPDRRTDVLCVECARDAVMI</sequence>
<keyword evidence="2" id="KW-0812">Transmembrane</keyword>
<organism evidence="3 4">
    <name type="scientific">Microbacterium thalli</name>
    <dbReference type="NCBI Taxonomy" id="3027921"/>
    <lineage>
        <taxon>Bacteria</taxon>
        <taxon>Bacillati</taxon>
        <taxon>Actinomycetota</taxon>
        <taxon>Actinomycetes</taxon>
        <taxon>Micrococcales</taxon>
        <taxon>Microbacteriaceae</taxon>
        <taxon>Microbacterium</taxon>
    </lineage>
</organism>
<feature type="transmembrane region" description="Helical" evidence="2">
    <location>
        <begin position="256"/>
        <end position="276"/>
    </location>
</feature>
<protein>
    <submittedName>
        <fullName evidence="3">Uncharacterized protein</fullName>
    </submittedName>
</protein>
<gene>
    <name evidence="3" type="ORF">PUW80_13960</name>
</gene>
<evidence type="ECO:0000313" key="3">
    <source>
        <dbReference type="EMBL" id="MDD7963456.1"/>
    </source>
</evidence>
<evidence type="ECO:0000256" key="2">
    <source>
        <dbReference type="SAM" id="Phobius"/>
    </source>
</evidence>
<proteinExistence type="predicted"/>
<name>A0ABT5SLB8_9MICO</name>
<feature type="region of interest" description="Disordered" evidence="1">
    <location>
        <begin position="64"/>
        <end position="89"/>
    </location>
</feature>
<reference evidence="3 4" key="1">
    <citation type="submission" date="2023-02" db="EMBL/GenBank/DDBJ databases">
        <title>Study of novel species of the Microbacterium genus.</title>
        <authorList>
            <person name="Arroyo-Herrera I."/>
            <person name="Roman-Ponce B."/>
            <person name="Vasquez-Murrieta M.S."/>
        </authorList>
    </citation>
    <scope>NUCLEOTIDE SEQUENCE [LARGE SCALE GENOMIC DNA]</scope>
    <source>
        <strain evidence="3 4">NE1TT3</strain>
    </source>
</reference>